<feature type="transmembrane region" description="Helical" evidence="1">
    <location>
        <begin position="24"/>
        <end position="44"/>
    </location>
</feature>
<keyword evidence="3" id="KW-1185">Reference proteome</keyword>
<dbReference type="EMBL" id="PYAW01000008">
    <property type="protein sequence ID" value="PSL43332.1"/>
    <property type="molecule type" value="Genomic_DNA"/>
</dbReference>
<keyword evidence="1" id="KW-0812">Transmembrane</keyword>
<dbReference type="Proteomes" id="UP000240971">
    <property type="component" value="Unassembled WGS sequence"/>
</dbReference>
<evidence type="ECO:0000313" key="2">
    <source>
        <dbReference type="EMBL" id="PSL43332.1"/>
    </source>
</evidence>
<dbReference type="AlphaFoldDB" id="A0A2P8HAU1"/>
<organism evidence="2 3">
    <name type="scientific">Chitinophaga niastensis</name>
    <dbReference type="NCBI Taxonomy" id="536980"/>
    <lineage>
        <taxon>Bacteria</taxon>
        <taxon>Pseudomonadati</taxon>
        <taxon>Bacteroidota</taxon>
        <taxon>Chitinophagia</taxon>
        <taxon>Chitinophagales</taxon>
        <taxon>Chitinophagaceae</taxon>
        <taxon>Chitinophaga</taxon>
    </lineage>
</organism>
<protein>
    <submittedName>
        <fullName evidence="2">Uncharacterized protein</fullName>
    </submittedName>
</protein>
<accession>A0A2P8HAU1</accession>
<comment type="caution">
    <text evidence="2">The sequence shown here is derived from an EMBL/GenBank/DDBJ whole genome shotgun (WGS) entry which is preliminary data.</text>
</comment>
<evidence type="ECO:0000313" key="3">
    <source>
        <dbReference type="Proteomes" id="UP000240971"/>
    </source>
</evidence>
<reference evidence="2 3" key="1">
    <citation type="submission" date="2018-03" db="EMBL/GenBank/DDBJ databases">
        <title>Genomic Encyclopedia of Archaeal and Bacterial Type Strains, Phase II (KMG-II): from individual species to whole genera.</title>
        <authorList>
            <person name="Goeker M."/>
        </authorList>
    </citation>
    <scope>NUCLEOTIDE SEQUENCE [LARGE SCALE GENOMIC DNA]</scope>
    <source>
        <strain evidence="2 3">DSM 24859</strain>
    </source>
</reference>
<proteinExistence type="predicted"/>
<sequence>MYFDGFFVLYPKYTGSIYGVSMEYLWSIYGVSMEYLCAILALLFDCP</sequence>
<gene>
    <name evidence="2" type="ORF">CLV51_10821</name>
</gene>
<keyword evidence="1" id="KW-0472">Membrane</keyword>
<evidence type="ECO:0000256" key="1">
    <source>
        <dbReference type="SAM" id="Phobius"/>
    </source>
</evidence>
<name>A0A2P8HAU1_CHINA</name>
<keyword evidence="1" id="KW-1133">Transmembrane helix</keyword>